<dbReference type="EMBL" id="BMOU01000006">
    <property type="protein sequence ID" value="GGO00253.1"/>
    <property type="molecule type" value="Genomic_DNA"/>
</dbReference>
<evidence type="ECO:0000313" key="2">
    <source>
        <dbReference type="EMBL" id="GGO00253.1"/>
    </source>
</evidence>
<reference evidence="2" key="2">
    <citation type="submission" date="2020-09" db="EMBL/GenBank/DDBJ databases">
        <authorList>
            <person name="Sun Q."/>
            <person name="Ohkuma M."/>
        </authorList>
    </citation>
    <scope>NUCLEOTIDE SEQUENCE</scope>
    <source>
        <strain evidence="2">JCM 17820</strain>
    </source>
</reference>
<protein>
    <recommendedName>
        <fullName evidence="4">Transmembrane protein</fullName>
    </recommendedName>
</protein>
<feature type="transmembrane region" description="Helical" evidence="1">
    <location>
        <begin position="21"/>
        <end position="41"/>
    </location>
</feature>
<dbReference type="RefSeq" id="WP_189000565.1">
    <property type="nucleotide sequence ID" value="NZ_BMOU01000006.1"/>
</dbReference>
<keyword evidence="1" id="KW-1133">Transmembrane helix</keyword>
<comment type="caution">
    <text evidence="2">The sequence shown here is derived from an EMBL/GenBank/DDBJ whole genome shotgun (WGS) entry which is preliminary data.</text>
</comment>
<accession>A0A830GP69</accession>
<gene>
    <name evidence="2" type="ORF">GCM10009030_32660</name>
</gene>
<keyword evidence="3" id="KW-1185">Reference proteome</keyword>
<keyword evidence="1" id="KW-0472">Membrane</keyword>
<reference evidence="2" key="1">
    <citation type="journal article" date="2014" name="Int. J. Syst. Evol. Microbiol.">
        <title>Complete genome sequence of Corynebacterium casei LMG S-19264T (=DSM 44701T), isolated from a smear-ripened cheese.</title>
        <authorList>
            <consortium name="US DOE Joint Genome Institute (JGI-PGF)"/>
            <person name="Walter F."/>
            <person name="Albersmeier A."/>
            <person name="Kalinowski J."/>
            <person name="Ruckert C."/>
        </authorList>
    </citation>
    <scope>NUCLEOTIDE SEQUENCE</scope>
    <source>
        <strain evidence="2">JCM 17820</strain>
    </source>
</reference>
<dbReference type="AlphaFoldDB" id="A0A830GP69"/>
<keyword evidence="1" id="KW-0812">Transmembrane</keyword>
<evidence type="ECO:0000313" key="3">
    <source>
        <dbReference type="Proteomes" id="UP000605784"/>
    </source>
</evidence>
<evidence type="ECO:0008006" key="4">
    <source>
        <dbReference type="Google" id="ProtNLM"/>
    </source>
</evidence>
<feature type="transmembrane region" description="Helical" evidence="1">
    <location>
        <begin position="114"/>
        <end position="132"/>
    </location>
</feature>
<name>A0A830GP69_9EURY</name>
<organism evidence="2 3">
    <name type="scientific">Haloarcula pellucida</name>
    <dbReference type="NCBI Taxonomy" id="1427151"/>
    <lineage>
        <taxon>Archaea</taxon>
        <taxon>Methanobacteriati</taxon>
        <taxon>Methanobacteriota</taxon>
        <taxon>Stenosarchaea group</taxon>
        <taxon>Halobacteria</taxon>
        <taxon>Halobacteriales</taxon>
        <taxon>Haloarculaceae</taxon>
        <taxon>Haloarcula</taxon>
    </lineage>
</organism>
<evidence type="ECO:0000256" key="1">
    <source>
        <dbReference type="SAM" id="Phobius"/>
    </source>
</evidence>
<proteinExistence type="predicted"/>
<sequence>MYPRTGDGERDGAGHSPRASLAIAVAVTLLGVGALAGLVYAEVTTTVTRVAYEDYRAGCADLAGETRLVDGGLGIREITLNETHVRRCENTTDEEYRQQRRQSLQTAPIGLAQWFWYGSMGALLTGGGVLLLRRELGS</sequence>
<dbReference type="Proteomes" id="UP000605784">
    <property type="component" value="Unassembled WGS sequence"/>
</dbReference>